<dbReference type="GO" id="GO:0043531">
    <property type="term" value="F:ADP binding"/>
    <property type="evidence" value="ECO:0007669"/>
    <property type="project" value="InterPro"/>
</dbReference>
<feature type="domain" description="OmpR/PhoB-type" evidence="7">
    <location>
        <begin position="1"/>
        <end position="93"/>
    </location>
</feature>
<dbReference type="CDD" id="cd15831">
    <property type="entry name" value="BTAD"/>
    <property type="match status" value="1"/>
</dbReference>
<evidence type="ECO:0000313" key="8">
    <source>
        <dbReference type="EMBL" id="GIH97709.1"/>
    </source>
</evidence>
<keyword evidence="3 5" id="KW-0238">DNA-binding</keyword>
<keyword evidence="9" id="KW-1185">Reference proteome</keyword>
<dbReference type="GO" id="GO:0006355">
    <property type="term" value="P:regulation of DNA-templated transcription"/>
    <property type="evidence" value="ECO:0007669"/>
    <property type="project" value="InterPro"/>
</dbReference>
<dbReference type="AlphaFoldDB" id="A0A8J3SQX1"/>
<dbReference type="PANTHER" id="PTHR35807:SF1">
    <property type="entry name" value="TRANSCRIPTIONAL REGULATOR REDD"/>
    <property type="match status" value="1"/>
</dbReference>
<dbReference type="SUPFAM" id="SSF52540">
    <property type="entry name" value="P-loop containing nucleoside triphosphate hydrolases"/>
    <property type="match status" value="1"/>
</dbReference>
<dbReference type="PROSITE" id="PS51755">
    <property type="entry name" value="OMPR_PHOB"/>
    <property type="match status" value="1"/>
</dbReference>
<dbReference type="SMART" id="SM00028">
    <property type="entry name" value="TPR"/>
    <property type="match status" value="4"/>
</dbReference>
<dbReference type="SUPFAM" id="SSF48452">
    <property type="entry name" value="TPR-like"/>
    <property type="match status" value="3"/>
</dbReference>
<dbReference type="EMBL" id="BOOJ01000096">
    <property type="protein sequence ID" value="GIH97709.1"/>
    <property type="molecule type" value="Genomic_DNA"/>
</dbReference>
<dbReference type="Gene3D" id="1.10.10.10">
    <property type="entry name" value="Winged helix-like DNA-binding domain superfamily/Winged helix DNA-binding domain"/>
    <property type="match status" value="2"/>
</dbReference>
<dbReference type="InterPro" id="IPR011990">
    <property type="entry name" value="TPR-like_helical_dom_sf"/>
</dbReference>
<dbReference type="Gene3D" id="3.40.50.300">
    <property type="entry name" value="P-loop containing nucleotide triphosphate hydrolases"/>
    <property type="match status" value="1"/>
</dbReference>
<dbReference type="Pfam" id="PF00931">
    <property type="entry name" value="NB-ARC"/>
    <property type="match status" value="1"/>
</dbReference>
<proteinExistence type="inferred from homology"/>
<dbReference type="InterPro" id="IPR001867">
    <property type="entry name" value="OmpR/PhoB-type_DNA-bd"/>
</dbReference>
<dbReference type="InterPro" id="IPR019734">
    <property type="entry name" value="TPR_rpt"/>
</dbReference>
<dbReference type="Proteomes" id="UP000619788">
    <property type="component" value="Unassembled WGS sequence"/>
</dbReference>
<name>A0A8J3SQX1_9ACTN</name>
<dbReference type="PRINTS" id="PR00364">
    <property type="entry name" value="DISEASERSIST"/>
</dbReference>
<evidence type="ECO:0000256" key="1">
    <source>
        <dbReference type="ARBA" id="ARBA00005820"/>
    </source>
</evidence>
<keyword evidence="2" id="KW-0805">Transcription regulation</keyword>
<comment type="similarity">
    <text evidence="1">Belongs to the AfsR/DnrI/RedD regulatory family.</text>
</comment>
<dbReference type="InterPro" id="IPR027417">
    <property type="entry name" value="P-loop_NTPase"/>
</dbReference>
<dbReference type="InterPro" id="IPR036388">
    <property type="entry name" value="WH-like_DNA-bd_sf"/>
</dbReference>
<gene>
    <name evidence="8" type="ORF">Psi01_83390</name>
</gene>
<dbReference type="Pfam" id="PF03704">
    <property type="entry name" value="BTAD"/>
    <property type="match status" value="1"/>
</dbReference>
<dbReference type="SMART" id="SM01043">
    <property type="entry name" value="BTAD"/>
    <property type="match status" value="1"/>
</dbReference>
<protein>
    <submittedName>
        <fullName evidence="8">SARP family transcriptional regulator</fullName>
    </submittedName>
</protein>
<evidence type="ECO:0000313" key="9">
    <source>
        <dbReference type="Proteomes" id="UP000619788"/>
    </source>
</evidence>
<dbReference type="InterPro" id="IPR016032">
    <property type="entry name" value="Sig_transdc_resp-reg_C-effctor"/>
</dbReference>
<dbReference type="InterPro" id="IPR005158">
    <property type="entry name" value="BTAD"/>
</dbReference>
<evidence type="ECO:0000256" key="3">
    <source>
        <dbReference type="ARBA" id="ARBA00023125"/>
    </source>
</evidence>
<dbReference type="SUPFAM" id="SSF46894">
    <property type="entry name" value="C-terminal effector domain of the bipartite response regulators"/>
    <property type="match status" value="1"/>
</dbReference>
<dbReference type="InterPro" id="IPR002182">
    <property type="entry name" value="NB-ARC"/>
</dbReference>
<dbReference type="Pfam" id="PF00486">
    <property type="entry name" value="Trans_reg_C"/>
    <property type="match status" value="1"/>
</dbReference>
<evidence type="ECO:0000256" key="4">
    <source>
        <dbReference type="ARBA" id="ARBA00023163"/>
    </source>
</evidence>
<dbReference type="Gene3D" id="1.25.40.10">
    <property type="entry name" value="Tetratricopeptide repeat domain"/>
    <property type="match status" value="2"/>
</dbReference>
<dbReference type="GO" id="GO:0000160">
    <property type="term" value="P:phosphorelay signal transduction system"/>
    <property type="evidence" value="ECO:0007669"/>
    <property type="project" value="InterPro"/>
</dbReference>
<evidence type="ECO:0000256" key="5">
    <source>
        <dbReference type="PROSITE-ProRule" id="PRU01091"/>
    </source>
</evidence>
<evidence type="ECO:0000259" key="7">
    <source>
        <dbReference type="PROSITE" id="PS51755"/>
    </source>
</evidence>
<organism evidence="8 9">
    <name type="scientific">Planobispora siamensis</name>
    <dbReference type="NCBI Taxonomy" id="936338"/>
    <lineage>
        <taxon>Bacteria</taxon>
        <taxon>Bacillati</taxon>
        <taxon>Actinomycetota</taxon>
        <taxon>Actinomycetes</taxon>
        <taxon>Streptosporangiales</taxon>
        <taxon>Streptosporangiaceae</taxon>
        <taxon>Planobispora</taxon>
    </lineage>
</organism>
<evidence type="ECO:0000256" key="2">
    <source>
        <dbReference type="ARBA" id="ARBA00023015"/>
    </source>
</evidence>
<feature type="DNA-binding region" description="OmpR/PhoB-type" evidence="5">
    <location>
        <begin position="1"/>
        <end position="93"/>
    </location>
</feature>
<accession>A0A8J3SQX1</accession>
<keyword evidence="4" id="KW-0804">Transcription</keyword>
<feature type="region of interest" description="Disordered" evidence="6">
    <location>
        <begin position="249"/>
        <end position="268"/>
    </location>
</feature>
<sequence>MELRLLGPVEVWNGGRQVAVGGAKPRALLAALLLEAGRVVTRERLVEAIWEDDPPTTARGVVQSYVASLRRAFAGAALPDIIVSHRLGYLVQIAPGVLDKEVFERLVTEGRQAARNGGHREAGQTFRTALGLWRGEALGGIGTSYLHAEAVRLGELKMAVTEERITADLAAGDDDQLIDELIELVALHPGRERLRRDLMVALYRVGRQADALAVYQQGRQVLIEELGVEPGLELRQAQEAILRSDPALKNPAKPVARMPRQLPRPVPDFTGRQQELAALRERLTRPAATPICVISGQGGIGKSALALRTAHEIAQFYPDGQLHVELRGSTPAPASPEETLGRLLRELEPAGTQLPLTLEERISRYRTLLADQRKLVVLDDAASEAQIRPLLPGGSSSGVIVTSRNRLSGLAGAALLDLGMLPPQAAIDLLTQIAGRERIAADPGAAQSIADQCGHLPLALRIAGARLASRRQWSARRLADRLADEQHRLDELAAGDQQVRASIALSYAMLPPTAKTVLRRLGLLGLPSFPVWVAATAVETGLRQSEQLLEQLVEASLIEEVDAGTTGQSRYRLHDLIRLFAAERARAEESAHELTAMVARVLSSWLWLVKRLSEAVPATAIFKPACRGLALPVADEVARSALADPHAWFRREEESLIVGVELAAALDLDWLAVEIACTVSAVYEGSQYLFDDPFAAWQRMHQAALVVARRTDNVLAEAALLAGLGHLYYARDAFVESRQYLTQALSLFRAAKDTGGQAATLAALGASCREQGYLAEALHFLTLAEDLCGDLADVAASAHVKRLAGTVHLERGHYSAAWADLTAALTLYQEADDDRGVGLTLRSMSLYRRARKEYAKAEELSEQALEIFRRNGDQLLMAYCERALAKARIRLGKHDVARKPLEEVLVVMRALQDRWGEACTLRTPGELDLAEGRLYQAKSHLQEALQRWETLRVGPFSARTQRDLALVYQALGDDTTADALLATARQTFRLHGCREYDELSL</sequence>
<dbReference type="RefSeq" id="WP_204069697.1">
    <property type="nucleotide sequence ID" value="NZ_BOOJ01000096.1"/>
</dbReference>
<dbReference type="GO" id="GO:0003677">
    <property type="term" value="F:DNA binding"/>
    <property type="evidence" value="ECO:0007669"/>
    <property type="project" value="UniProtKB-UniRule"/>
</dbReference>
<dbReference type="Pfam" id="PF13424">
    <property type="entry name" value="TPR_12"/>
    <property type="match status" value="1"/>
</dbReference>
<dbReference type="PANTHER" id="PTHR35807">
    <property type="entry name" value="TRANSCRIPTIONAL REGULATOR REDD-RELATED"/>
    <property type="match status" value="1"/>
</dbReference>
<evidence type="ECO:0000256" key="6">
    <source>
        <dbReference type="SAM" id="MobiDB-lite"/>
    </source>
</evidence>
<dbReference type="InterPro" id="IPR051677">
    <property type="entry name" value="AfsR-DnrI-RedD_regulator"/>
</dbReference>
<comment type="caution">
    <text evidence="8">The sequence shown here is derived from an EMBL/GenBank/DDBJ whole genome shotgun (WGS) entry which is preliminary data.</text>
</comment>
<dbReference type="SMART" id="SM00862">
    <property type="entry name" value="Trans_reg_C"/>
    <property type="match status" value="1"/>
</dbReference>
<reference evidence="8 9" key="1">
    <citation type="submission" date="2021-01" db="EMBL/GenBank/DDBJ databases">
        <title>Whole genome shotgun sequence of Planobispora siamensis NBRC 107568.</title>
        <authorList>
            <person name="Komaki H."/>
            <person name="Tamura T."/>
        </authorList>
    </citation>
    <scope>NUCLEOTIDE SEQUENCE [LARGE SCALE GENOMIC DNA]</scope>
    <source>
        <strain evidence="8 9">NBRC 107568</strain>
    </source>
</reference>